<protein>
    <submittedName>
        <fullName evidence="2">Uncharacterized protein</fullName>
    </submittedName>
</protein>
<sequence>MKRASEVRQACGGPSLLTTAPASGWWAVWARSLLGPAPMDWSCPGHQEGGSAQVATWELSALRSGPLAFLRASPEVRVTERTSCSPAAEAKWPPVAAGPLGAGAQPCLPAAPLLREVLISLSLAHPPATPNQLPITQTSSPAAAVGTRAFPS</sequence>
<comment type="caution">
    <text evidence="2">The sequence shown here is derived from an EMBL/GenBank/DDBJ whole genome shotgun (WGS) entry which is preliminary data.</text>
</comment>
<name>A0A834DSU9_9CHIR</name>
<evidence type="ECO:0000256" key="1">
    <source>
        <dbReference type="SAM" id="MobiDB-lite"/>
    </source>
</evidence>
<feature type="region of interest" description="Disordered" evidence="1">
    <location>
        <begin position="130"/>
        <end position="152"/>
    </location>
</feature>
<dbReference type="Proteomes" id="UP000664940">
    <property type="component" value="Unassembled WGS sequence"/>
</dbReference>
<dbReference type="EMBL" id="JABVXQ010000008">
    <property type="protein sequence ID" value="KAF6094825.1"/>
    <property type="molecule type" value="Genomic_DNA"/>
</dbReference>
<gene>
    <name evidence="2" type="ORF">HJG60_011915</name>
</gene>
<proteinExistence type="predicted"/>
<evidence type="ECO:0000313" key="3">
    <source>
        <dbReference type="Proteomes" id="UP000664940"/>
    </source>
</evidence>
<feature type="compositionally biased region" description="Polar residues" evidence="1">
    <location>
        <begin position="130"/>
        <end position="141"/>
    </location>
</feature>
<dbReference type="AlphaFoldDB" id="A0A834DSU9"/>
<accession>A0A834DSU9</accession>
<reference evidence="2 3" key="1">
    <citation type="journal article" date="2020" name="Nature">
        <title>Six reference-quality genomes reveal evolution of bat adaptations.</title>
        <authorList>
            <person name="Jebb D."/>
            <person name="Huang Z."/>
            <person name="Pippel M."/>
            <person name="Hughes G.M."/>
            <person name="Lavrichenko K."/>
            <person name="Devanna P."/>
            <person name="Winkler S."/>
            <person name="Jermiin L.S."/>
            <person name="Skirmuntt E.C."/>
            <person name="Katzourakis A."/>
            <person name="Burkitt-Gray L."/>
            <person name="Ray D.A."/>
            <person name="Sullivan K.A.M."/>
            <person name="Roscito J.G."/>
            <person name="Kirilenko B.M."/>
            <person name="Davalos L.M."/>
            <person name="Corthals A.P."/>
            <person name="Power M.L."/>
            <person name="Jones G."/>
            <person name="Ransome R.D."/>
            <person name="Dechmann D.K.N."/>
            <person name="Locatelli A.G."/>
            <person name="Puechmaille S.J."/>
            <person name="Fedrigo O."/>
            <person name="Jarvis E.D."/>
            <person name="Hiller M."/>
            <person name="Vernes S.C."/>
            <person name="Myers E.W."/>
            <person name="Teeling E.C."/>
        </authorList>
    </citation>
    <scope>NUCLEOTIDE SEQUENCE [LARGE SCALE GENOMIC DNA]</scope>
    <source>
        <strain evidence="2">Bat1K_MPI-CBG_1</strain>
    </source>
</reference>
<evidence type="ECO:0000313" key="2">
    <source>
        <dbReference type="EMBL" id="KAF6094825.1"/>
    </source>
</evidence>
<organism evidence="2 3">
    <name type="scientific">Phyllostomus discolor</name>
    <name type="common">pale spear-nosed bat</name>
    <dbReference type="NCBI Taxonomy" id="89673"/>
    <lineage>
        <taxon>Eukaryota</taxon>
        <taxon>Metazoa</taxon>
        <taxon>Chordata</taxon>
        <taxon>Craniata</taxon>
        <taxon>Vertebrata</taxon>
        <taxon>Euteleostomi</taxon>
        <taxon>Mammalia</taxon>
        <taxon>Eutheria</taxon>
        <taxon>Laurasiatheria</taxon>
        <taxon>Chiroptera</taxon>
        <taxon>Yangochiroptera</taxon>
        <taxon>Phyllostomidae</taxon>
        <taxon>Phyllostominae</taxon>
        <taxon>Phyllostomus</taxon>
    </lineage>
</organism>